<proteinExistence type="predicted"/>
<dbReference type="EMBL" id="LFKP01000005">
    <property type="protein sequence ID" value="OHV97681.1"/>
    <property type="molecule type" value="Genomic_DNA"/>
</dbReference>
<protein>
    <submittedName>
        <fullName evidence="1">Uncharacterized protein</fullName>
    </submittedName>
</protein>
<dbReference type="AlphaFoldDB" id="A0A1S1UDD4"/>
<evidence type="ECO:0000313" key="2">
    <source>
        <dbReference type="Proteomes" id="UP000179840"/>
    </source>
</evidence>
<name>A0A1S1UDD4_9BURK</name>
<comment type="caution">
    <text evidence="1">The sequence shown here is derived from an EMBL/GenBank/DDBJ whole genome shotgun (WGS) entry which is preliminary data.</text>
</comment>
<dbReference type="RefSeq" id="WP_071076839.1">
    <property type="nucleotide sequence ID" value="NZ_LFKP01000005.1"/>
</dbReference>
<gene>
    <name evidence="1" type="ORF">AKG95_10975</name>
</gene>
<organism evidence="1 2">
    <name type="scientific">Janthinobacterium lividum</name>
    <dbReference type="NCBI Taxonomy" id="29581"/>
    <lineage>
        <taxon>Bacteria</taxon>
        <taxon>Pseudomonadati</taxon>
        <taxon>Pseudomonadota</taxon>
        <taxon>Betaproteobacteria</taxon>
        <taxon>Burkholderiales</taxon>
        <taxon>Oxalobacteraceae</taxon>
        <taxon>Janthinobacterium</taxon>
    </lineage>
</organism>
<sequence>MTSRLLAYRPEMELPDAPAMPPLQQEDELALAARLLELQGPAQFDAFLARQLGATVAGRQVRGTPLEAPLRQLLGKVVAPLLPLHGGSPQALKRRAAGIFGMELEGLSPEDKEFELARQVVHLIDAVNTELAQDGGMDARAPGTRVETALLQVARSVAPGLLRQAAHTPGRDAGRWRREGEHIVVLDCWPDGQAVRQGNPN</sequence>
<accession>A0A1S1UDD4</accession>
<reference evidence="1 2" key="1">
    <citation type="submission" date="2015-06" db="EMBL/GenBank/DDBJ databases">
        <title>Draft genome sequencing of a biphenyl-degrading bacterium, Janthinobacterium lividum MEG1.</title>
        <authorList>
            <person name="Shimodaira J."/>
            <person name="Hatta T."/>
        </authorList>
    </citation>
    <scope>NUCLEOTIDE SEQUENCE [LARGE SCALE GENOMIC DNA]</scope>
    <source>
        <strain evidence="1 2">MEG1</strain>
    </source>
</reference>
<evidence type="ECO:0000313" key="1">
    <source>
        <dbReference type="EMBL" id="OHV97681.1"/>
    </source>
</evidence>
<dbReference type="Proteomes" id="UP000179840">
    <property type="component" value="Unassembled WGS sequence"/>
</dbReference>